<reference evidence="3" key="1">
    <citation type="submission" date="2022-11" db="UniProtKB">
        <authorList>
            <consortium name="WormBaseParasite"/>
        </authorList>
    </citation>
    <scope>IDENTIFICATION</scope>
</reference>
<keyword evidence="1" id="KW-0472">Membrane</keyword>
<evidence type="ECO:0000313" key="3">
    <source>
        <dbReference type="WBParaSite" id="Minc3s00569g14422"/>
    </source>
</evidence>
<keyword evidence="2" id="KW-1185">Reference proteome</keyword>
<sequence>MSVDLDFLFDQLLNFEVIIWITNFSNSTIWMPTVLFDVTLFATELALHLFMHTLSFWFPLFFLFFHFYRWLFIVSFQQIHFYSMFFHHCWFFSNQYCLRFVGQMQSTLFNYVFENHWHCLLLFGFDKPHN</sequence>
<dbReference type="AlphaFoldDB" id="A0A914LJ32"/>
<keyword evidence="1" id="KW-0812">Transmembrane</keyword>
<evidence type="ECO:0000256" key="1">
    <source>
        <dbReference type="SAM" id="Phobius"/>
    </source>
</evidence>
<keyword evidence="1" id="KW-1133">Transmembrane helix</keyword>
<evidence type="ECO:0000313" key="2">
    <source>
        <dbReference type="Proteomes" id="UP000887563"/>
    </source>
</evidence>
<name>A0A914LJ32_MELIC</name>
<proteinExistence type="predicted"/>
<protein>
    <submittedName>
        <fullName evidence="3">Uncharacterized protein</fullName>
    </submittedName>
</protein>
<dbReference type="WBParaSite" id="Minc3s00569g14422">
    <property type="protein sequence ID" value="Minc3s00569g14422"/>
    <property type="gene ID" value="Minc3s00569g14422"/>
</dbReference>
<feature type="transmembrane region" description="Helical" evidence="1">
    <location>
        <begin position="56"/>
        <end position="76"/>
    </location>
</feature>
<dbReference type="Proteomes" id="UP000887563">
    <property type="component" value="Unplaced"/>
</dbReference>
<accession>A0A914LJ32</accession>
<organism evidence="2 3">
    <name type="scientific">Meloidogyne incognita</name>
    <name type="common">Southern root-knot nematode worm</name>
    <name type="synonym">Oxyuris incognita</name>
    <dbReference type="NCBI Taxonomy" id="6306"/>
    <lineage>
        <taxon>Eukaryota</taxon>
        <taxon>Metazoa</taxon>
        <taxon>Ecdysozoa</taxon>
        <taxon>Nematoda</taxon>
        <taxon>Chromadorea</taxon>
        <taxon>Rhabditida</taxon>
        <taxon>Tylenchina</taxon>
        <taxon>Tylenchomorpha</taxon>
        <taxon>Tylenchoidea</taxon>
        <taxon>Meloidogynidae</taxon>
        <taxon>Meloidogyninae</taxon>
        <taxon>Meloidogyne</taxon>
        <taxon>Meloidogyne incognita group</taxon>
    </lineage>
</organism>